<sequence>MAWYARPGEGLTLLVFFFLSSFFFFFFFFFFSLLSMLYSVLRAPYTEKNIQVGPLSLPFIFFFSSSRVSGPAGPIYPLYRPSLS</sequence>
<accession>A0AAI9T9V3</accession>
<protein>
    <submittedName>
        <fullName evidence="2">Uncharacterized protein</fullName>
    </submittedName>
</protein>
<reference evidence="2" key="1">
    <citation type="submission" date="2015-06" db="EMBL/GenBank/DDBJ databases">
        <authorList>
            <person name="Nguyen H."/>
        </authorList>
    </citation>
    <scope>NUCLEOTIDE SEQUENCE</scope>
    <source>
        <strain evidence="2">DAOM 180753</strain>
    </source>
</reference>
<evidence type="ECO:0000256" key="1">
    <source>
        <dbReference type="SAM" id="Phobius"/>
    </source>
</evidence>
<name>A0AAI9T9V3_PENTH</name>
<keyword evidence="1" id="KW-1133">Transmembrane helix</keyword>
<reference evidence="2" key="2">
    <citation type="journal article" date="2016" name="Fungal Biol.">
        <title>Ochratoxin A production by Penicillium thymicola.</title>
        <authorList>
            <person name="Nguyen H.D.T."/>
            <person name="McMullin D.R."/>
            <person name="Ponomareva E."/>
            <person name="Riley R."/>
            <person name="Pomraning K.R."/>
            <person name="Baker S.E."/>
            <person name="Seifert K.A."/>
        </authorList>
    </citation>
    <scope>NUCLEOTIDE SEQUENCE</scope>
    <source>
        <strain evidence="2">DAOM 180753</strain>
    </source>
</reference>
<dbReference type="AlphaFoldDB" id="A0AAI9T9V3"/>
<organism evidence="2 3">
    <name type="scientific">Penicillium thymicola</name>
    <dbReference type="NCBI Taxonomy" id="293382"/>
    <lineage>
        <taxon>Eukaryota</taxon>
        <taxon>Fungi</taxon>
        <taxon>Dikarya</taxon>
        <taxon>Ascomycota</taxon>
        <taxon>Pezizomycotina</taxon>
        <taxon>Eurotiomycetes</taxon>
        <taxon>Eurotiomycetidae</taxon>
        <taxon>Eurotiales</taxon>
        <taxon>Aspergillaceae</taxon>
        <taxon>Penicillium</taxon>
    </lineage>
</organism>
<dbReference type="EMBL" id="LACB01000431">
    <property type="protein sequence ID" value="KAJ9483430.1"/>
    <property type="molecule type" value="Genomic_DNA"/>
</dbReference>
<dbReference type="Proteomes" id="UP001227192">
    <property type="component" value="Unassembled WGS sequence"/>
</dbReference>
<evidence type="ECO:0000313" key="3">
    <source>
        <dbReference type="Proteomes" id="UP001227192"/>
    </source>
</evidence>
<evidence type="ECO:0000313" key="2">
    <source>
        <dbReference type="EMBL" id="KAJ9483430.1"/>
    </source>
</evidence>
<comment type="caution">
    <text evidence="2">The sequence shown here is derived from an EMBL/GenBank/DDBJ whole genome shotgun (WGS) entry which is preliminary data.</text>
</comment>
<proteinExistence type="predicted"/>
<gene>
    <name evidence="2" type="ORF">VN97_g9967</name>
</gene>
<keyword evidence="1" id="KW-0472">Membrane</keyword>
<keyword evidence="1" id="KW-0812">Transmembrane</keyword>
<feature type="transmembrane region" description="Helical" evidence="1">
    <location>
        <begin position="12"/>
        <end position="41"/>
    </location>
</feature>
<keyword evidence="3" id="KW-1185">Reference proteome</keyword>